<protein>
    <submittedName>
        <fullName evidence="2">Uncharacterized protein</fullName>
    </submittedName>
</protein>
<accession>A0A922DY20</accession>
<organism evidence="2 3">
    <name type="scientific">Carya illinoinensis</name>
    <name type="common">Pecan</name>
    <dbReference type="NCBI Taxonomy" id="32201"/>
    <lineage>
        <taxon>Eukaryota</taxon>
        <taxon>Viridiplantae</taxon>
        <taxon>Streptophyta</taxon>
        <taxon>Embryophyta</taxon>
        <taxon>Tracheophyta</taxon>
        <taxon>Spermatophyta</taxon>
        <taxon>Magnoliopsida</taxon>
        <taxon>eudicotyledons</taxon>
        <taxon>Gunneridae</taxon>
        <taxon>Pentapetalae</taxon>
        <taxon>rosids</taxon>
        <taxon>fabids</taxon>
        <taxon>Fagales</taxon>
        <taxon>Juglandaceae</taxon>
        <taxon>Carya</taxon>
    </lineage>
</organism>
<gene>
    <name evidence="2" type="ORF">I3842_10G102800</name>
</gene>
<dbReference type="EMBL" id="CM031834">
    <property type="protein sequence ID" value="KAG6692207.1"/>
    <property type="molecule type" value="Genomic_DNA"/>
</dbReference>
<evidence type="ECO:0000256" key="1">
    <source>
        <dbReference type="SAM" id="MobiDB-lite"/>
    </source>
</evidence>
<dbReference type="Proteomes" id="UP000811246">
    <property type="component" value="Chromosome 10"/>
</dbReference>
<feature type="compositionally biased region" description="Acidic residues" evidence="1">
    <location>
        <begin position="87"/>
        <end position="106"/>
    </location>
</feature>
<dbReference type="AlphaFoldDB" id="A0A922DY20"/>
<sequence length="106" mass="11639">MPSSCSSPLLLLSSSNSRKTKVSLHYSSHVTSKGKKEIVFPSSKLCHTLLFHTHFVLVHSLEFKVCFHLPRGEEIKGPTNAEGTEADRDEATEELGTTEEGGENVL</sequence>
<comment type="caution">
    <text evidence="2">The sequence shown here is derived from an EMBL/GenBank/DDBJ whole genome shotgun (WGS) entry which is preliminary data.</text>
</comment>
<evidence type="ECO:0000313" key="2">
    <source>
        <dbReference type="EMBL" id="KAG6692207.1"/>
    </source>
</evidence>
<name>A0A922DY20_CARIL</name>
<proteinExistence type="predicted"/>
<feature type="region of interest" description="Disordered" evidence="1">
    <location>
        <begin position="73"/>
        <end position="106"/>
    </location>
</feature>
<reference evidence="2" key="1">
    <citation type="submission" date="2021-01" db="EMBL/GenBank/DDBJ databases">
        <authorList>
            <person name="Lovell J.T."/>
            <person name="Bentley N."/>
            <person name="Bhattarai G."/>
            <person name="Jenkins J.W."/>
            <person name="Sreedasyam A."/>
            <person name="Alarcon Y."/>
            <person name="Bock C."/>
            <person name="Boston L."/>
            <person name="Carlson J."/>
            <person name="Cervantes K."/>
            <person name="Clermont K."/>
            <person name="Krom N."/>
            <person name="Kubenka K."/>
            <person name="Mamidi S."/>
            <person name="Mattison C."/>
            <person name="Monteros M."/>
            <person name="Pisani C."/>
            <person name="Plott C."/>
            <person name="Rajasekar S."/>
            <person name="Rhein H.S."/>
            <person name="Rohla C."/>
            <person name="Song M."/>
            <person name="Hilaire R.S."/>
            <person name="Shu S."/>
            <person name="Wells L."/>
            <person name="Wang X."/>
            <person name="Webber J."/>
            <person name="Heerema R.J."/>
            <person name="Klein P."/>
            <person name="Conner P."/>
            <person name="Grauke L."/>
            <person name="Grimwood J."/>
            <person name="Schmutz J."/>
            <person name="Randall J.J."/>
        </authorList>
    </citation>
    <scope>NUCLEOTIDE SEQUENCE</scope>
    <source>
        <tissue evidence="2">Leaf</tissue>
    </source>
</reference>
<evidence type="ECO:0000313" key="3">
    <source>
        <dbReference type="Proteomes" id="UP000811246"/>
    </source>
</evidence>